<gene>
    <name evidence="2" type="ORF">DFH94DRAFT_776123</name>
</gene>
<organism evidence="2 3">
    <name type="scientific">Russula ochroleuca</name>
    <dbReference type="NCBI Taxonomy" id="152965"/>
    <lineage>
        <taxon>Eukaryota</taxon>
        <taxon>Fungi</taxon>
        <taxon>Dikarya</taxon>
        <taxon>Basidiomycota</taxon>
        <taxon>Agaricomycotina</taxon>
        <taxon>Agaricomycetes</taxon>
        <taxon>Russulales</taxon>
        <taxon>Russulaceae</taxon>
        <taxon>Russula</taxon>
    </lineage>
</organism>
<proteinExistence type="predicted"/>
<dbReference type="EMBL" id="WHVB01000031">
    <property type="protein sequence ID" value="KAF8468623.1"/>
    <property type="molecule type" value="Genomic_DNA"/>
</dbReference>
<reference evidence="2" key="1">
    <citation type="submission" date="2019-10" db="EMBL/GenBank/DDBJ databases">
        <authorList>
            <consortium name="DOE Joint Genome Institute"/>
            <person name="Kuo A."/>
            <person name="Miyauchi S."/>
            <person name="Kiss E."/>
            <person name="Drula E."/>
            <person name="Kohler A."/>
            <person name="Sanchez-Garcia M."/>
            <person name="Andreopoulos B."/>
            <person name="Barry K.W."/>
            <person name="Bonito G."/>
            <person name="Buee M."/>
            <person name="Carver A."/>
            <person name="Chen C."/>
            <person name="Cichocki N."/>
            <person name="Clum A."/>
            <person name="Culley D."/>
            <person name="Crous P.W."/>
            <person name="Fauchery L."/>
            <person name="Girlanda M."/>
            <person name="Hayes R."/>
            <person name="Keri Z."/>
            <person name="LaButti K."/>
            <person name="Lipzen A."/>
            <person name="Lombard V."/>
            <person name="Magnuson J."/>
            <person name="Maillard F."/>
            <person name="Morin E."/>
            <person name="Murat C."/>
            <person name="Nolan M."/>
            <person name="Ohm R."/>
            <person name="Pangilinan J."/>
            <person name="Pereira M."/>
            <person name="Perotto S."/>
            <person name="Peter M."/>
            <person name="Riley R."/>
            <person name="Sitrit Y."/>
            <person name="Stielow B."/>
            <person name="Szollosi G."/>
            <person name="Zifcakova L."/>
            <person name="Stursova M."/>
            <person name="Spatafora J.W."/>
            <person name="Tedersoo L."/>
            <person name="Vaario L.-M."/>
            <person name="Yamada A."/>
            <person name="Yan M."/>
            <person name="Wang P."/>
            <person name="Xu J."/>
            <person name="Bruns T."/>
            <person name="Baldrian P."/>
            <person name="Vilgalys R."/>
            <person name="Henrissat B."/>
            <person name="Grigoriev I.V."/>
            <person name="Hibbett D."/>
            <person name="Nagy L.G."/>
            <person name="Martin F.M."/>
        </authorList>
    </citation>
    <scope>NUCLEOTIDE SEQUENCE</scope>
    <source>
        <strain evidence="2">Prilba</strain>
    </source>
</reference>
<accession>A0A9P5MLS1</accession>
<keyword evidence="3" id="KW-1185">Reference proteome</keyword>
<feature type="compositionally biased region" description="Polar residues" evidence="1">
    <location>
        <begin position="151"/>
        <end position="163"/>
    </location>
</feature>
<comment type="caution">
    <text evidence="2">The sequence shown here is derived from an EMBL/GenBank/DDBJ whole genome shotgun (WGS) entry which is preliminary data.</text>
</comment>
<name>A0A9P5MLS1_9AGAM</name>
<evidence type="ECO:0000313" key="3">
    <source>
        <dbReference type="Proteomes" id="UP000759537"/>
    </source>
</evidence>
<dbReference type="SUPFAM" id="SSF54427">
    <property type="entry name" value="NTF2-like"/>
    <property type="match status" value="1"/>
</dbReference>
<dbReference type="InterPro" id="IPR032710">
    <property type="entry name" value="NTF2-like_dom_sf"/>
</dbReference>
<evidence type="ECO:0000256" key="1">
    <source>
        <dbReference type="SAM" id="MobiDB-lite"/>
    </source>
</evidence>
<feature type="compositionally biased region" description="Low complexity" evidence="1">
    <location>
        <begin position="138"/>
        <end position="150"/>
    </location>
</feature>
<reference evidence="2" key="2">
    <citation type="journal article" date="2020" name="Nat. Commun.">
        <title>Large-scale genome sequencing of mycorrhizal fungi provides insights into the early evolution of symbiotic traits.</title>
        <authorList>
            <person name="Miyauchi S."/>
            <person name="Kiss E."/>
            <person name="Kuo A."/>
            <person name="Drula E."/>
            <person name="Kohler A."/>
            <person name="Sanchez-Garcia M."/>
            <person name="Morin E."/>
            <person name="Andreopoulos B."/>
            <person name="Barry K.W."/>
            <person name="Bonito G."/>
            <person name="Buee M."/>
            <person name="Carver A."/>
            <person name="Chen C."/>
            <person name="Cichocki N."/>
            <person name="Clum A."/>
            <person name="Culley D."/>
            <person name="Crous P.W."/>
            <person name="Fauchery L."/>
            <person name="Girlanda M."/>
            <person name="Hayes R.D."/>
            <person name="Keri Z."/>
            <person name="LaButti K."/>
            <person name="Lipzen A."/>
            <person name="Lombard V."/>
            <person name="Magnuson J."/>
            <person name="Maillard F."/>
            <person name="Murat C."/>
            <person name="Nolan M."/>
            <person name="Ohm R.A."/>
            <person name="Pangilinan J."/>
            <person name="Pereira M.F."/>
            <person name="Perotto S."/>
            <person name="Peter M."/>
            <person name="Pfister S."/>
            <person name="Riley R."/>
            <person name="Sitrit Y."/>
            <person name="Stielow J.B."/>
            <person name="Szollosi G."/>
            <person name="Zifcakova L."/>
            <person name="Stursova M."/>
            <person name="Spatafora J.W."/>
            <person name="Tedersoo L."/>
            <person name="Vaario L.M."/>
            <person name="Yamada A."/>
            <person name="Yan M."/>
            <person name="Wang P."/>
            <person name="Xu J."/>
            <person name="Bruns T."/>
            <person name="Baldrian P."/>
            <person name="Vilgalys R."/>
            <person name="Dunand C."/>
            <person name="Henrissat B."/>
            <person name="Grigoriev I.V."/>
            <person name="Hibbett D."/>
            <person name="Nagy L.G."/>
            <person name="Martin F.M."/>
        </authorList>
    </citation>
    <scope>NUCLEOTIDE SEQUENCE</scope>
    <source>
        <strain evidence="2">Prilba</strain>
    </source>
</reference>
<dbReference type="Proteomes" id="UP000759537">
    <property type="component" value="Unassembled WGS sequence"/>
</dbReference>
<evidence type="ECO:0000313" key="2">
    <source>
        <dbReference type="EMBL" id="KAF8468623.1"/>
    </source>
</evidence>
<dbReference type="AlphaFoldDB" id="A0A9P5MLS1"/>
<feature type="region of interest" description="Disordered" evidence="1">
    <location>
        <begin position="138"/>
        <end position="163"/>
    </location>
</feature>
<sequence length="163" mass="18167">MSSQNNQFPVYQVPNHPSDQLKVVLDYFDKLKHWDFDSLSKLSTSDFTQQTLPASLGLAARTKSEDIEFLHGFRDSLNSAQLQISIYEVNENKGRIWVHLCMETVKTEAFFNFTFGTGKDKNLVVNLTEFVDSKVYAGDSSGDSSGSSSGNAQQEMPIQAPST</sequence>
<dbReference type="OrthoDB" id="3758478at2759"/>
<protein>
    <submittedName>
        <fullName evidence="2">Uncharacterized protein</fullName>
    </submittedName>
</protein>